<feature type="compositionally biased region" description="Low complexity" evidence="1">
    <location>
        <begin position="180"/>
        <end position="191"/>
    </location>
</feature>
<dbReference type="Pfam" id="PF14341">
    <property type="entry name" value="PilX_N"/>
    <property type="match status" value="1"/>
</dbReference>
<evidence type="ECO:0000313" key="4">
    <source>
        <dbReference type="EMBL" id="BCA93093.1"/>
    </source>
</evidence>
<dbReference type="InterPro" id="IPR025746">
    <property type="entry name" value="PilX_N_dom"/>
</dbReference>
<feature type="domain" description="Type 4 fimbrial biogenesis protein PilX N-terminal" evidence="2">
    <location>
        <begin position="5"/>
        <end position="46"/>
    </location>
</feature>
<feature type="domain" description="DUF7305" evidence="3">
    <location>
        <begin position="421"/>
        <end position="559"/>
    </location>
</feature>
<dbReference type="Proteomes" id="UP000503197">
    <property type="component" value="Chromosome"/>
</dbReference>
<dbReference type="Pfam" id="PF23981">
    <property type="entry name" value="DUF7305"/>
    <property type="match status" value="1"/>
</dbReference>
<feature type="region of interest" description="Disordered" evidence="1">
    <location>
        <begin position="137"/>
        <end position="203"/>
    </location>
</feature>
<name>A0A6F8SYQ0_9GAMM</name>
<organism evidence="4 5">
    <name type="scientific">Vreelandella aquamarina</name>
    <dbReference type="NCBI Taxonomy" id="77097"/>
    <lineage>
        <taxon>Bacteria</taxon>
        <taxon>Pseudomonadati</taxon>
        <taxon>Pseudomonadota</taxon>
        <taxon>Gammaproteobacteria</taxon>
        <taxon>Oceanospirillales</taxon>
        <taxon>Halomonadaceae</taxon>
        <taxon>Vreelandella</taxon>
    </lineage>
</organism>
<evidence type="ECO:0000259" key="3">
    <source>
        <dbReference type="Pfam" id="PF23981"/>
    </source>
</evidence>
<gene>
    <name evidence="4" type="ORF">HMSLTHF_28680</name>
</gene>
<evidence type="ECO:0000256" key="1">
    <source>
        <dbReference type="SAM" id="MobiDB-lite"/>
    </source>
</evidence>
<evidence type="ECO:0008006" key="6">
    <source>
        <dbReference type="Google" id="ProtNLM"/>
    </source>
</evidence>
<proteinExistence type="predicted"/>
<evidence type="ECO:0000313" key="5">
    <source>
        <dbReference type="Proteomes" id="UP000503197"/>
    </source>
</evidence>
<dbReference type="RefSeq" id="WP_172416529.1">
    <property type="nucleotide sequence ID" value="NZ_AP022821.1"/>
</dbReference>
<protein>
    <recommendedName>
        <fullName evidence="6">Type 4 fimbrial biogenesis protein PilX N-terminal domain-containing protein</fullName>
    </recommendedName>
</protein>
<dbReference type="EMBL" id="AP022821">
    <property type="protein sequence ID" value="BCA93093.1"/>
    <property type="molecule type" value="Genomic_DNA"/>
</dbReference>
<sequence>MQKQQGAALIIVLVLLSVSLVIGMSGMNAALVDERLAGNYRASVQAQMNSDSMMSEIHSSMVGDLGENFNKLQSDMGEEKEKIYRWDEITALLEFTSTFDNTNKLKVKVKIEGEEVIVTTQDDGTNNNAVRETVAIYRKGSGGTGSGGDSGGGSNDNDSNSGDGSLSPFEAPVVGCEGVTSGSGSTISSYRSSDDPWDKDQPEIYAGPLVRTTSNGADVELTGGGQVHGGVEAIGKIYINSVSVHGNVIANGNVTSQNSQNYPVSGNIESMQDIIINNTTKVLGHVKAEGEVRTTQWDFSVGESIYAGGRIVSPRNDPADHLVNGNRDQFFPYTSPGLTQLEPQGCDVFDFSGNDLTQEMARYQSELGSQGSITVGSYPNNEWRITPEKIERYDETWNVRNWVEYARSQENFLLADKAAFYRLENLKFAGSPVLRISGGDVVLVIDGDFITGNGGNNINGSVVIDDDSSLTVFVGGKVSLGSNVKMPVTQTFSSSDRPTFSIFSSYESDGVGVNVDGGGRVVANIYAPYTKASINSGGNLFGSVRAKFVDVSGDGAIVYPSNSSPETGNGGGWQLVGWQ</sequence>
<feature type="compositionally biased region" description="Basic and acidic residues" evidence="1">
    <location>
        <begin position="192"/>
        <end position="202"/>
    </location>
</feature>
<feature type="compositionally biased region" description="Low complexity" evidence="1">
    <location>
        <begin position="155"/>
        <end position="165"/>
    </location>
</feature>
<reference evidence="4 5" key="1">
    <citation type="submission" date="2020-02" db="EMBL/GenBank/DDBJ databases">
        <title>Complete Genome Sequence of Halomonas meridiana strain BAA-801, Isolated from Deep Sea Thermal Vent.</title>
        <authorList>
            <person name="Takahashi Y."/>
            <person name="Takahashi H."/>
            <person name="Galipon J."/>
            <person name="Arakawa K."/>
        </authorList>
    </citation>
    <scope>NUCLEOTIDE SEQUENCE [LARGE SCALE GENOMIC DNA]</scope>
    <source>
        <strain evidence="4 5">Slthf1</strain>
    </source>
</reference>
<feature type="compositionally biased region" description="Gly residues" evidence="1">
    <location>
        <begin position="140"/>
        <end position="154"/>
    </location>
</feature>
<dbReference type="AlphaFoldDB" id="A0A6F8SYQ0"/>
<accession>A0A6F8SYQ0</accession>
<dbReference type="InterPro" id="IPR055729">
    <property type="entry name" value="DUF7305"/>
</dbReference>
<evidence type="ECO:0000259" key="2">
    <source>
        <dbReference type="Pfam" id="PF14341"/>
    </source>
</evidence>